<dbReference type="RefSeq" id="WP_097041964.1">
    <property type="nucleotide sequence ID" value="NZ_OBQF01000005.1"/>
</dbReference>
<evidence type="ECO:0000313" key="11">
    <source>
        <dbReference type="EMBL" id="SOC43922.1"/>
    </source>
</evidence>
<dbReference type="PROSITE" id="PS00651">
    <property type="entry name" value="RIBOSOMAL_L9"/>
    <property type="match status" value="1"/>
</dbReference>
<dbReference type="OrthoDB" id="9788336at2"/>
<dbReference type="GO" id="GO:0005840">
    <property type="term" value="C:ribosome"/>
    <property type="evidence" value="ECO:0007669"/>
    <property type="project" value="UniProtKB-KW"/>
</dbReference>
<comment type="function">
    <text evidence="1 8">Binds to the 23S rRNA.</text>
</comment>
<evidence type="ECO:0000313" key="12">
    <source>
        <dbReference type="Proteomes" id="UP000219412"/>
    </source>
</evidence>
<dbReference type="InterPro" id="IPR020070">
    <property type="entry name" value="Ribosomal_bL9_N"/>
</dbReference>
<proteinExistence type="inferred from homology"/>
<keyword evidence="3 8" id="KW-0699">rRNA-binding</keyword>
<keyword evidence="12" id="KW-1185">Reference proteome</keyword>
<dbReference type="InterPro" id="IPR036935">
    <property type="entry name" value="Ribosomal_bL9_N_sf"/>
</dbReference>
<evidence type="ECO:0000256" key="7">
    <source>
        <dbReference type="ARBA" id="ARBA00035292"/>
    </source>
</evidence>
<dbReference type="EMBL" id="OBQF01000005">
    <property type="protein sequence ID" value="SOC43922.1"/>
    <property type="molecule type" value="Genomic_DNA"/>
</dbReference>
<dbReference type="Proteomes" id="UP000219412">
    <property type="component" value="Unassembled WGS sequence"/>
</dbReference>
<keyword evidence="5 8" id="KW-0689">Ribosomal protein</keyword>
<dbReference type="Pfam" id="PF01281">
    <property type="entry name" value="Ribosomal_L9_N"/>
    <property type="match status" value="1"/>
</dbReference>
<dbReference type="Gene3D" id="3.10.430.100">
    <property type="entry name" value="Ribosomal protein L9, C-terminal domain"/>
    <property type="match status" value="1"/>
</dbReference>
<evidence type="ECO:0000256" key="5">
    <source>
        <dbReference type="ARBA" id="ARBA00022980"/>
    </source>
</evidence>
<reference evidence="12" key="1">
    <citation type="submission" date="2017-08" db="EMBL/GenBank/DDBJ databases">
        <authorList>
            <person name="Varghese N."/>
            <person name="Submissions S."/>
        </authorList>
    </citation>
    <scope>NUCLEOTIDE SEQUENCE [LARGE SCALE GENOMIC DNA]</scope>
    <source>
        <strain evidence="12">DSM 23173</strain>
    </source>
</reference>
<dbReference type="InterPro" id="IPR020069">
    <property type="entry name" value="Ribosomal_bL9_C"/>
</dbReference>
<dbReference type="FunFam" id="3.10.430.100:FF:000002">
    <property type="entry name" value="50S ribosomal protein L9"/>
    <property type="match status" value="1"/>
</dbReference>
<dbReference type="GO" id="GO:1990904">
    <property type="term" value="C:ribonucleoprotein complex"/>
    <property type="evidence" value="ECO:0007669"/>
    <property type="project" value="UniProtKB-KW"/>
</dbReference>
<organism evidence="11 12">
    <name type="scientific">Salinicoccus kekensis</name>
    <dbReference type="NCBI Taxonomy" id="714307"/>
    <lineage>
        <taxon>Bacteria</taxon>
        <taxon>Bacillati</taxon>
        <taxon>Bacillota</taxon>
        <taxon>Bacilli</taxon>
        <taxon>Bacillales</taxon>
        <taxon>Staphylococcaceae</taxon>
        <taxon>Salinicoccus</taxon>
    </lineage>
</organism>
<dbReference type="Pfam" id="PF03948">
    <property type="entry name" value="Ribosomal_L9_C"/>
    <property type="match status" value="1"/>
</dbReference>
<dbReference type="GO" id="GO:0019843">
    <property type="term" value="F:rRNA binding"/>
    <property type="evidence" value="ECO:0007669"/>
    <property type="project" value="UniProtKB-UniRule"/>
</dbReference>
<dbReference type="HAMAP" id="MF_00503">
    <property type="entry name" value="Ribosomal_bL9"/>
    <property type="match status" value="1"/>
</dbReference>
<dbReference type="SUPFAM" id="SSF55653">
    <property type="entry name" value="Ribosomal protein L9 C-domain"/>
    <property type="match status" value="1"/>
</dbReference>
<accession>A0A285UQ14</accession>
<dbReference type="NCBIfam" id="TIGR00158">
    <property type="entry name" value="L9"/>
    <property type="match status" value="1"/>
</dbReference>
<dbReference type="InterPro" id="IPR020594">
    <property type="entry name" value="Ribosomal_bL9_bac/chp"/>
</dbReference>
<dbReference type="InterPro" id="IPR036791">
    <property type="entry name" value="Ribosomal_bL9_C_sf"/>
</dbReference>
<keyword evidence="6 8" id="KW-0687">Ribonucleoprotein</keyword>
<dbReference type="FunFam" id="3.40.5.10:FF:000002">
    <property type="entry name" value="50S ribosomal protein L9"/>
    <property type="match status" value="1"/>
</dbReference>
<evidence type="ECO:0000256" key="1">
    <source>
        <dbReference type="ARBA" id="ARBA00003058"/>
    </source>
</evidence>
<sequence length="148" mass="16742">MKVILLSDVKNQGKKGEVKEVATGYAQNFLIKKGLAEEATPANLEKLKKHKDQVAQEKEQELVDAQLLKTELESKEVEIKTKSGEDGRLFGSISSKQVVDAFEKQHNLKIDKRKLNMDQPLKSLGYHKMKAKLHPEVEAEIKVHVVEQ</sequence>
<feature type="coiled-coil region" evidence="9">
    <location>
        <begin position="44"/>
        <end position="75"/>
    </location>
</feature>
<feature type="domain" description="Ribosomal protein L9" evidence="10">
    <location>
        <begin position="13"/>
        <end position="40"/>
    </location>
</feature>
<keyword evidence="9" id="KW-0175">Coiled coil</keyword>
<evidence type="ECO:0000256" key="3">
    <source>
        <dbReference type="ARBA" id="ARBA00022730"/>
    </source>
</evidence>
<dbReference type="PANTHER" id="PTHR21368">
    <property type="entry name" value="50S RIBOSOMAL PROTEIN L9"/>
    <property type="match status" value="1"/>
</dbReference>
<dbReference type="InterPro" id="IPR000244">
    <property type="entry name" value="Ribosomal_bL9"/>
</dbReference>
<dbReference type="SUPFAM" id="SSF55658">
    <property type="entry name" value="L9 N-domain-like"/>
    <property type="match status" value="1"/>
</dbReference>
<protein>
    <recommendedName>
        <fullName evidence="7 8">Large ribosomal subunit protein bL9</fullName>
    </recommendedName>
</protein>
<name>A0A285UQ14_9STAP</name>
<dbReference type="GO" id="GO:0003735">
    <property type="term" value="F:structural constituent of ribosome"/>
    <property type="evidence" value="ECO:0007669"/>
    <property type="project" value="InterPro"/>
</dbReference>
<comment type="similarity">
    <text evidence="2 8">Belongs to the bacterial ribosomal protein bL9 family.</text>
</comment>
<dbReference type="InterPro" id="IPR009027">
    <property type="entry name" value="Ribosomal_bL9/RNase_H1_N"/>
</dbReference>
<evidence type="ECO:0000256" key="4">
    <source>
        <dbReference type="ARBA" id="ARBA00022884"/>
    </source>
</evidence>
<dbReference type="Gene3D" id="3.40.5.10">
    <property type="entry name" value="Ribosomal protein L9, N-terminal domain"/>
    <property type="match status" value="1"/>
</dbReference>
<evidence type="ECO:0000256" key="8">
    <source>
        <dbReference type="HAMAP-Rule" id="MF_00503"/>
    </source>
</evidence>
<evidence type="ECO:0000256" key="6">
    <source>
        <dbReference type="ARBA" id="ARBA00023274"/>
    </source>
</evidence>
<dbReference type="AlphaFoldDB" id="A0A285UQ14"/>
<keyword evidence="4 8" id="KW-0694">RNA-binding</keyword>
<dbReference type="GO" id="GO:0006412">
    <property type="term" value="P:translation"/>
    <property type="evidence" value="ECO:0007669"/>
    <property type="project" value="UniProtKB-UniRule"/>
</dbReference>
<gene>
    <name evidence="8" type="primary">rplI</name>
    <name evidence="11" type="ORF">SAMN05878391_2170</name>
</gene>
<evidence type="ECO:0000259" key="10">
    <source>
        <dbReference type="PROSITE" id="PS00651"/>
    </source>
</evidence>
<evidence type="ECO:0000256" key="2">
    <source>
        <dbReference type="ARBA" id="ARBA00010605"/>
    </source>
</evidence>
<evidence type="ECO:0000256" key="9">
    <source>
        <dbReference type="SAM" id="Coils"/>
    </source>
</evidence>